<dbReference type="InterPro" id="IPR004837">
    <property type="entry name" value="NaCa_Exmemb"/>
</dbReference>
<organism evidence="7 8">
    <name type="scientific">Mariniflexile aquimaris</name>
    <dbReference type="NCBI Taxonomy" id="881009"/>
    <lineage>
        <taxon>Bacteria</taxon>
        <taxon>Pseudomonadati</taxon>
        <taxon>Bacteroidota</taxon>
        <taxon>Flavobacteriia</taxon>
        <taxon>Flavobacteriales</taxon>
        <taxon>Flavobacteriaceae</taxon>
        <taxon>Mariniflexile</taxon>
    </lineage>
</organism>
<evidence type="ECO:0000313" key="7">
    <source>
        <dbReference type="EMBL" id="MFD0836483.1"/>
    </source>
</evidence>
<sequence length="335" mass="36348">MDNLYLNILGFSICTVVILISGAKLSKYGDILADMLGWGKMFMGIILMASVTSIPELMSGISSVVIVDAPNLAVGDIVGSCAFNILIISIMDLFYNPNKPLTSAVQPGHIIAGSMGIIMLSFVALAIIMPGVFGRIGWIGGSSLIFLLLYFFAIRVLYKYEKKQSIDHKHPQTENYTKKQIISKYVKNALFVMMAAMALPYFGEHIANTTGLGQSFFGTLFLAGSTSLPEIVVSVAAIRMGTIDLAIGNIFGSNIFNIGILALDDILYTKGPLLMASSSNHIIPVLGTIIITAIGITGIVFKSERKWKLAIDTVLIVLVFIMMMVFLYYKVSTTK</sequence>
<evidence type="ECO:0000256" key="4">
    <source>
        <dbReference type="ARBA" id="ARBA00023136"/>
    </source>
</evidence>
<keyword evidence="4 5" id="KW-0472">Membrane</keyword>
<comment type="caution">
    <text evidence="7">The sequence shown here is derived from an EMBL/GenBank/DDBJ whole genome shotgun (WGS) entry which is preliminary data.</text>
</comment>
<feature type="transmembrane region" description="Helical" evidence="5">
    <location>
        <begin position="6"/>
        <end position="25"/>
    </location>
</feature>
<feature type="transmembrane region" description="Helical" evidence="5">
    <location>
        <begin position="185"/>
        <end position="203"/>
    </location>
</feature>
<keyword evidence="8" id="KW-1185">Reference proteome</keyword>
<gene>
    <name evidence="7" type="ORF">ACFQ0I_11940</name>
</gene>
<dbReference type="PANTHER" id="PTHR10846">
    <property type="entry name" value="SODIUM/POTASSIUM/CALCIUM EXCHANGER"/>
    <property type="match status" value="1"/>
</dbReference>
<evidence type="ECO:0000313" key="8">
    <source>
        <dbReference type="Proteomes" id="UP001597011"/>
    </source>
</evidence>
<feature type="transmembrane region" description="Helical" evidence="5">
    <location>
        <begin position="245"/>
        <end position="262"/>
    </location>
</feature>
<dbReference type="InterPro" id="IPR004481">
    <property type="entry name" value="K/Na/Ca-exchanger"/>
</dbReference>
<dbReference type="Proteomes" id="UP001597011">
    <property type="component" value="Unassembled WGS sequence"/>
</dbReference>
<feature type="transmembrane region" description="Helical" evidence="5">
    <location>
        <begin position="309"/>
        <end position="329"/>
    </location>
</feature>
<dbReference type="InterPro" id="IPR044880">
    <property type="entry name" value="NCX_ion-bd_dom_sf"/>
</dbReference>
<feature type="transmembrane region" description="Helical" evidence="5">
    <location>
        <begin position="45"/>
        <end position="67"/>
    </location>
</feature>
<evidence type="ECO:0000256" key="2">
    <source>
        <dbReference type="ARBA" id="ARBA00022692"/>
    </source>
</evidence>
<reference evidence="8" key="1">
    <citation type="journal article" date="2019" name="Int. J. Syst. Evol. Microbiol.">
        <title>The Global Catalogue of Microorganisms (GCM) 10K type strain sequencing project: providing services to taxonomists for standard genome sequencing and annotation.</title>
        <authorList>
            <consortium name="The Broad Institute Genomics Platform"/>
            <consortium name="The Broad Institute Genome Sequencing Center for Infectious Disease"/>
            <person name="Wu L."/>
            <person name="Ma J."/>
        </authorList>
    </citation>
    <scope>NUCLEOTIDE SEQUENCE [LARGE SCALE GENOMIC DNA]</scope>
    <source>
        <strain evidence="8">CCUG 60529</strain>
    </source>
</reference>
<feature type="domain" description="Sodium/calcium exchanger membrane region" evidence="6">
    <location>
        <begin position="8"/>
        <end position="154"/>
    </location>
</feature>
<keyword evidence="3 5" id="KW-1133">Transmembrane helix</keyword>
<feature type="transmembrane region" description="Helical" evidence="5">
    <location>
        <begin position="107"/>
        <end position="130"/>
    </location>
</feature>
<feature type="domain" description="Sodium/calcium exchanger membrane region" evidence="6">
    <location>
        <begin position="190"/>
        <end position="327"/>
    </location>
</feature>
<comment type="subcellular location">
    <subcellularLocation>
        <location evidence="1">Membrane</location>
        <topology evidence="1">Multi-pass membrane protein</topology>
    </subcellularLocation>
</comment>
<evidence type="ECO:0000259" key="6">
    <source>
        <dbReference type="Pfam" id="PF01699"/>
    </source>
</evidence>
<accession>A0ABW3BUX0</accession>
<feature type="transmembrane region" description="Helical" evidence="5">
    <location>
        <begin position="282"/>
        <end position="302"/>
    </location>
</feature>
<evidence type="ECO:0000256" key="1">
    <source>
        <dbReference type="ARBA" id="ARBA00004141"/>
    </source>
</evidence>
<protein>
    <submittedName>
        <fullName evidence="7">Sodium:calcium antiporter</fullName>
    </submittedName>
</protein>
<evidence type="ECO:0000256" key="3">
    <source>
        <dbReference type="ARBA" id="ARBA00022989"/>
    </source>
</evidence>
<proteinExistence type="predicted"/>
<dbReference type="RefSeq" id="WP_379942551.1">
    <property type="nucleotide sequence ID" value="NZ_JBHTIB010000012.1"/>
</dbReference>
<dbReference type="PANTHER" id="PTHR10846:SF8">
    <property type="entry name" value="INNER MEMBRANE PROTEIN YRBG"/>
    <property type="match status" value="1"/>
</dbReference>
<feature type="transmembrane region" description="Helical" evidence="5">
    <location>
        <begin position="136"/>
        <end position="158"/>
    </location>
</feature>
<name>A0ABW3BUX0_9FLAO</name>
<dbReference type="EMBL" id="JBHTIB010000012">
    <property type="protein sequence ID" value="MFD0836483.1"/>
    <property type="molecule type" value="Genomic_DNA"/>
</dbReference>
<feature type="transmembrane region" description="Helical" evidence="5">
    <location>
        <begin position="73"/>
        <end position="95"/>
    </location>
</feature>
<dbReference type="Pfam" id="PF01699">
    <property type="entry name" value="Na_Ca_ex"/>
    <property type="match status" value="2"/>
</dbReference>
<feature type="transmembrane region" description="Helical" evidence="5">
    <location>
        <begin position="215"/>
        <end position="238"/>
    </location>
</feature>
<keyword evidence="2 5" id="KW-0812">Transmembrane</keyword>
<evidence type="ECO:0000256" key="5">
    <source>
        <dbReference type="SAM" id="Phobius"/>
    </source>
</evidence>
<dbReference type="Gene3D" id="1.20.1420.30">
    <property type="entry name" value="NCX, central ion-binding region"/>
    <property type="match status" value="1"/>
</dbReference>